<dbReference type="Pfam" id="PF07238">
    <property type="entry name" value="PilZ"/>
    <property type="match status" value="1"/>
</dbReference>
<sequence length="209" mass="23310">MSFDLDPCRVFAESGELLAEGFVREQEDDGLLVEADHFTGSWLEEGDAAVVQVMSAVRGEVTYDAVVTLSVARRIGLGGLRLREAVQKRSAVRVPTSLPHRVTHRYEGRERIELDEPLDVVVIDVSAHGLRLQCGQQIEAGTDLELELTATGTPMTVIVHVLRSMDNRQGYAHGCTFVRMSEKDEDDLFTFVLAEQRRQRAQRMDALEG</sequence>
<comment type="caution">
    <text evidence="2">The sequence shown here is derived from an EMBL/GenBank/DDBJ whole genome shotgun (WGS) entry which is preliminary data.</text>
</comment>
<dbReference type="Proteomes" id="UP000664209">
    <property type="component" value="Unassembled WGS sequence"/>
</dbReference>
<evidence type="ECO:0000313" key="3">
    <source>
        <dbReference type="Proteomes" id="UP000664209"/>
    </source>
</evidence>
<dbReference type="Gene3D" id="2.40.10.220">
    <property type="entry name" value="predicted glycosyltransferase like domains"/>
    <property type="match status" value="1"/>
</dbReference>
<dbReference type="GO" id="GO:0035438">
    <property type="term" value="F:cyclic-di-GMP binding"/>
    <property type="evidence" value="ECO:0007669"/>
    <property type="project" value="InterPro"/>
</dbReference>
<dbReference type="EMBL" id="JAGEMK010000001">
    <property type="protein sequence ID" value="MBO1750379.1"/>
    <property type="molecule type" value="Genomic_DNA"/>
</dbReference>
<evidence type="ECO:0000313" key="2">
    <source>
        <dbReference type="EMBL" id="MBO1750379.1"/>
    </source>
</evidence>
<accession>A0A939LQR6</accession>
<evidence type="ECO:0000259" key="1">
    <source>
        <dbReference type="Pfam" id="PF07238"/>
    </source>
</evidence>
<dbReference type="RefSeq" id="WP_208054034.1">
    <property type="nucleotide sequence ID" value="NZ_JAGEMK010000001.1"/>
</dbReference>
<organism evidence="2 3">
    <name type="scientific">Actinotalea soli</name>
    <dbReference type="NCBI Taxonomy" id="2819234"/>
    <lineage>
        <taxon>Bacteria</taxon>
        <taxon>Bacillati</taxon>
        <taxon>Actinomycetota</taxon>
        <taxon>Actinomycetes</taxon>
        <taxon>Micrococcales</taxon>
        <taxon>Cellulomonadaceae</taxon>
        <taxon>Actinotalea</taxon>
    </lineage>
</organism>
<dbReference type="AlphaFoldDB" id="A0A939LQR6"/>
<reference evidence="2" key="1">
    <citation type="submission" date="2021-03" db="EMBL/GenBank/DDBJ databases">
        <title>Actinotalea soli sp. nov., isolated from soil.</title>
        <authorList>
            <person name="Ping W."/>
            <person name="Zhang J."/>
        </authorList>
    </citation>
    <scope>NUCLEOTIDE SEQUENCE</scope>
    <source>
        <strain evidence="2">BY-33</strain>
    </source>
</reference>
<dbReference type="SUPFAM" id="SSF141371">
    <property type="entry name" value="PilZ domain-like"/>
    <property type="match status" value="1"/>
</dbReference>
<name>A0A939LQR6_9CELL</name>
<gene>
    <name evidence="2" type="ORF">J4G33_01020</name>
</gene>
<keyword evidence="3" id="KW-1185">Reference proteome</keyword>
<proteinExistence type="predicted"/>
<feature type="domain" description="PilZ" evidence="1">
    <location>
        <begin position="87"/>
        <end position="193"/>
    </location>
</feature>
<protein>
    <submittedName>
        <fullName evidence="2">PilZ domain-containing protein</fullName>
    </submittedName>
</protein>
<dbReference type="InterPro" id="IPR009875">
    <property type="entry name" value="PilZ_domain"/>
</dbReference>